<dbReference type="InterPro" id="IPR004821">
    <property type="entry name" value="Cyt_trans-like"/>
</dbReference>
<keyword evidence="5 12" id="KW-0662">Pyridine nucleotide biosynthesis</keyword>
<dbReference type="SUPFAM" id="SSF52374">
    <property type="entry name" value="Nucleotidylyl transferase"/>
    <property type="match status" value="1"/>
</dbReference>
<dbReference type="PANTHER" id="PTHR39321">
    <property type="entry name" value="NICOTINATE-NUCLEOTIDE ADENYLYLTRANSFERASE-RELATED"/>
    <property type="match status" value="1"/>
</dbReference>
<evidence type="ECO:0000259" key="14">
    <source>
        <dbReference type="Pfam" id="PF01467"/>
    </source>
</evidence>
<evidence type="ECO:0000313" key="16">
    <source>
        <dbReference type="Proteomes" id="UP000240535"/>
    </source>
</evidence>
<comment type="similarity">
    <text evidence="4 13">Belongs to the Iojap/RsfS family.</text>
</comment>
<comment type="similarity">
    <text evidence="3 12">Belongs to the NadD family.</text>
</comment>
<keyword evidence="13" id="KW-0810">Translation regulation</keyword>
<evidence type="ECO:0000256" key="5">
    <source>
        <dbReference type="ARBA" id="ARBA00022642"/>
    </source>
</evidence>
<dbReference type="InterPro" id="IPR005248">
    <property type="entry name" value="NadD/NMNAT"/>
</dbReference>
<evidence type="ECO:0000256" key="3">
    <source>
        <dbReference type="ARBA" id="ARBA00009014"/>
    </source>
</evidence>
<evidence type="ECO:0000256" key="1">
    <source>
        <dbReference type="ARBA" id="ARBA00002324"/>
    </source>
</evidence>
<comment type="caution">
    <text evidence="15">The sequence shown here is derived from an EMBL/GenBank/DDBJ whole genome shotgun (WGS) entry which is preliminary data.</text>
</comment>
<evidence type="ECO:0000256" key="10">
    <source>
        <dbReference type="ARBA" id="ARBA00023027"/>
    </source>
</evidence>
<dbReference type="EC" id="2.7.7.18" evidence="12"/>
<evidence type="ECO:0000256" key="6">
    <source>
        <dbReference type="ARBA" id="ARBA00022679"/>
    </source>
</evidence>
<proteinExistence type="inferred from homology"/>
<reference evidence="16" key="1">
    <citation type="submission" date="2017-10" db="EMBL/GenBank/DDBJ databases">
        <title>Campylobacter species from seals.</title>
        <authorList>
            <person name="Gilbert M.J."/>
            <person name="Zomer A.L."/>
            <person name="Timmerman A.J."/>
            <person name="Duim B."/>
            <person name="Wagenaar J.A."/>
        </authorList>
    </citation>
    <scope>NUCLEOTIDE SEQUENCE [LARGE SCALE GENOMIC DNA]</scope>
    <source>
        <strain evidence="16">17S00004-5</strain>
    </source>
</reference>
<comment type="pathway">
    <text evidence="2 12">Cofactor biosynthesis; NAD(+) biosynthesis; deamido-NAD(+) from nicotinate D-ribonucleotide: step 1/1.</text>
</comment>
<dbReference type="GO" id="GO:0017148">
    <property type="term" value="P:negative regulation of translation"/>
    <property type="evidence" value="ECO:0007669"/>
    <property type="project" value="UniProtKB-UniRule"/>
</dbReference>
<dbReference type="CDD" id="cd02165">
    <property type="entry name" value="NMNAT"/>
    <property type="match status" value="1"/>
</dbReference>
<dbReference type="Pfam" id="PF02410">
    <property type="entry name" value="RsfS"/>
    <property type="match status" value="1"/>
</dbReference>
<keyword evidence="6 12" id="KW-0808">Transferase</keyword>
<dbReference type="InterPro" id="IPR043519">
    <property type="entry name" value="NT_sf"/>
</dbReference>
<evidence type="ECO:0000256" key="11">
    <source>
        <dbReference type="ARBA" id="ARBA00048721"/>
    </source>
</evidence>
<dbReference type="Pfam" id="PF01467">
    <property type="entry name" value="CTP_transf_like"/>
    <property type="match status" value="1"/>
</dbReference>
<name>A0A2P8R1F5_9BACT</name>
<comment type="subcellular location">
    <subcellularLocation>
        <location evidence="13">Cytoplasm</location>
    </subcellularLocation>
</comment>
<dbReference type="GO" id="GO:0042256">
    <property type="term" value="P:cytosolic ribosome assembly"/>
    <property type="evidence" value="ECO:0007669"/>
    <property type="project" value="UniProtKB-UniRule"/>
</dbReference>
<comment type="catalytic activity">
    <reaction evidence="11 12">
        <text>nicotinate beta-D-ribonucleotide + ATP + H(+) = deamido-NAD(+) + diphosphate</text>
        <dbReference type="Rhea" id="RHEA:22860"/>
        <dbReference type="ChEBI" id="CHEBI:15378"/>
        <dbReference type="ChEBI" id="CHEBI:30616"/>
        <dbReference type="ChEBI" id="CHEBI:33019"/>
        <dbReference type="ChEBI" id="CHEBI:57502"/>
        <dbReference type="ChEBI" id="CHEBI:58437"/>
        <dbReference type="EC" id="2.7.7.18"/>
    </reaction>
</comment>
<comment type="subunit">
    <text evidence="13">Interacts with ribosomal protein uL14 (rplN).</text>
</comment>
<dbReference type="InterPro" id="IPR004394">
    <property type="entry name" value="Iojap/RsfS/C7orf30"/>
</dbReference>
<dbReference type="GO" id="GO:0009435">
    <property type="term" value="P:NAD+ biosynthetic process"/>
    <property type="evidence" value="ECO:0007669"/>
    <property type="project" value="UniProtKB-UniRule"/>
</dbReference>
<dbReference type="RefSeq" id="WP_106871085.1">
    <property type="nucleotide sequence ID" value="NZ_CP053841.1"/>
</dbReference>
<keyword evidence="10 12" id="KW-0520">NAD</keyword>
<dbReference type="GO" id="GO:0005524">
    <property type="term" value="F:ATP binding"/>
    <property type="evidence" value="ECO:0007669"/>
    <property type="project" value="UniProtKB-KW"/>
</dbReference>
<keyword evidence="16" id="KW-1185">Reference proteome</keyword>
<dbReference type="Gene3D" id="3.40.50.620">
    <property type="entry name" value="HUPs"/>
    <property type="match status" value="1"/>
</dbReference>
<evidence type="ECO:0000256" key="9">
    <source>
        <dbReference type="ARBA" id="ARBA00022840"/>
    </source>
</evidence>
<comment type="function">
    <text evidence="1 12">Catalyzes the reversible adenylation of nicotinate mononucleotide (NaMN) to nicotinic acid adenine dinucleotide (NaAD).</text>
</comment>
<keyword evidence="7 12" id="KW-0548">Nucleotidyltransferase</keyword>
<dbReference type="AlphaFoldDB" id="A0A2P8R1F5"/>
<evidence type="ECO:0000256" key="13">
    <source>
        <dbReference type="HAMAP-Rule" id="MF_01477"/>
    </source>
</evidence>
<dbReference type="Proteomes" id="UP000240535">
    <property type="component" value="Unassembled WGS sequence"/>
</dbReference>
<dbReference type="UniPathway" id="UPA00253">
    <property type="reaction ID" value="UER00332"/>
</dbReference>
<dbReference type="HAMAP" id="MF_01477">
    <property type="entry name" value="Iojap_RsfS"/>
    <property type="match status" value="1"/>
</dbReference>
<dbReference type="NCBIfam" id="TIGR00482">
    <property type="entry name" value="nicotinate (nicotinamide) nucleotide adenylyltransferase"/>
    <property type="match status" value="1"/>
</dbReference>
<gene>
    <name evidence="13" type="primary">rsfS</name>
    <name evidence="12" type="synonym">nadD</name>
    <name evidence="15" type="ORF">CQ405_04530</name>
</gene>
<evidence type="ECO:0000256" key="8">
    <source>
        <dbReference type="ARBA" id="ARBA00022741"/>
    </source>
</evidence>
<dbReference type="OrthoDB" id="5295945at2"/>
<dbReference type="HAMAP" id="MF_00244">
    <property type="entry name" value="NaMN_adenylyltr"/>
    <property type="match status" value="1"/>
</dbReference>
<keyword evidence="9 12" id="KW-0067">ATP-binding</keyword>
<protein>
    <recommendedName>
        <fullName evidence="12 13">Multifunctional fusion protein</fullName>
    </recommendedName>
    <domain>
        <recommendedName>
            <fullName evidence="12">Probable nicotinate-nucleotide adenylyltransferase</fullName>
            <ecNumber evidence="12">2.7.7.18</ecNumber>
        </recommendedName>
        <alternativeName>
            <fullName evidence="12">Deamido-NAD(+) diphosphorylase</fullName>
        </alternativeName>
        <alternativeName>
            <fullName evidence="12">Deamido-NAD(+) pyrophosphorylase</fullName>
        </alternativeName>
        <alternativeName>
            <fullName evidence="12">Nicotinate mononucleotide adenylyltransferase</fullName>
            <shortName evidence="12">NaMN adenylyltransferase</shortName>
        </alternativeName>
    </domain>
    <domain>
        <recommendedName>
            <fullName evidence="13">Ribosomal silencing factor RsfS</fullName>
        </recommendedName>
    </domain>
</protein>
<dbReference type="Gene3D" id="3.30.460.10">
    <property type="entry name" value="Beta Polymerase, domain 2"/>
    <property type="match status" value="1"/>
</dbReference>
<organism evidence="15 16">
    <name type="scientific">Campylobacter blaseri</name>
    <dbReference type="NCBI Taxonomy" id="2042961"/>
    <lineage>
        <taxon>Bacteria</taxon>
        <taxon>Pseudomonadati</taxon>
        <taxon>Campylobacterota</taxon>
        <taxon>Epsilonproteobacteria</taxon>
        <taxon>Campylobacterales</taxon>
        <taxon>Campylobacteraceae</taxon>
        <taxon>Campylobacter</taxon>
    </lineage>
</organism>
<feature type="domain" description="Cytidyltransferase-like" evidence="14">
    <location>
        <begin position="5"/>
        <end position="156"/>
    </location>
</feature>
<sequence>MNIAIFGGSFDPPHNGHNEIIKKVLNTLDIDRLFIVPTFINPFKNSFFAPPNLRLEWIKTLWANLEKVEIFDYEIRQNRAVATIETVLQIHKTYEISNLFLIIGADNLENLEKWHRFDELKKLVKFVVATRDAIKVPLNLQKINLNVNISSTKIRNGNFTGIPNLIKNDVIQFYKRKKMNNRVENIAKILEDKKSENVEVIDMSGGEYIAKFVVIATTLTGRHALSLVDDLKKSLKGEEFLSIENSDDWTVIDLGDIIIHLMSQSYRDRYNIEDFLSKLKKIY</sequence>
<evidence type="ECO:0000256" key="4">
    <source>
        <dbReference type="ARBA" id="ARBA00010574"/>
    </source>
</evidence>
<accession>A0A2P8R1F5</accession>
<dbReference type="PANTHER" id="PTHR39321:SF3">
    <property type="entry name" value="PHOSPHOPANTETHEINE ADENYLYLTRANSFERASE"/>
    <property type="match status" value="1"/>
</dbReference>
<evidence type="ECO:0000256" key="2">
    <source>
        <dbReference type="ARBA" id="ARBA00005019"/>
    </source>
</evidence>
<keyword evidence="13" id="KW-0963">Cytoplasm</keyword>
<dbReference type="NCBIfam" id="TIGR00125">
    <property type="entry name" value="cyt_tran_rel"/>
    <property type="match status" value="1"/>
</dbReference>
<comment type="function">
    <text evidence="13">Functions as a ribosomal silencing factor. Interacts with ribosomal protein uL14 (rplN), blocking formation of intersubunit bridge B8. Prevents association of the 30S and 50S ribosomal subunits and the formation of functional ribosomes, thus repressing translation.</text>
</comment>
<keyword evidence="8 12" id="KW-0547">Nucleotide-binding</keyword>
<dbReference type="GO" id="GO:0005737">
    <property type="term" value="C:cytoplasm"/>
    <property type="evidence" value="ECO:0007669"/>
    <property type="project" value="UniProtKB-SubCell"/>
</dbReference>
<dbReference type="GO" id="GO:0090071">
    <property type="term" value="P:negative regulation of ribosome biogenesis"/>
    <property type="evidence" value="ECO:0007669"/>
    <property type="project" value="UniProtKB-UniRule"/>
</dbReference>
<dbReference type="InterPro" id="IPR014729">
    <property type="entry name" value="Rossmann-like_a/b/a_fold"/>
</dbReference>
<dbReference type="EMBL" id="PDHH01000003">
    <property type="protein sequence ID" value="PSM52324.1"/>
    <property type="molecule type" value="Genomic_DNA"/>
</dbReference>
<evidence type="ECO:0000256" key="12">
    <source>
        <dbReference type="HAMAP-Rule" id="MF_00244"/>
    </source>
</evidence>
<dbReference type="GO" id="GO:0004515">
    <property type="term" value="F:nicotinate-nucleotide adenylyltransferase activity"/>
    <property type="evidence" value="ECO:0007669"/>
    <property type="project" value="UniProtKB-UniRule"/>
</dbReference>
<dbReference type="SUPFAM" id="SSF81301">
    <property type="entry name" value="Nucleotidyltransferase"/>
    <property type="match status" value="1"/>
</dbReference>
<dbReference type="NCBIfam" id="TIGR00090">
    <property type="entry name" value="rsfS_iojap_ybeB"/>
    <property type="match status" value="1"/>
</dbReference>
<evidence type="ECO:0000313" key="15">
    <source>
        <dbReference type="EMBL" id="PSM52324.1"/>
    </source>
</evidence>
<keyword evidence="13" id="KW-0678">Repressor</keyword>
<evidence type="ECO:0000256" key="7">
    <source>
        <dbReference type="ARBA" id="ARBA00022695"/>
    </source>
</evidence>